<organism evidence="4 5">
    <name type="scientific">Patiria miniata</name>
    <name type="common">Bat star</name>
    <name type="synonym">Asterina miniata</name>
    <dbReference type="NCBI Taxonomy" id="46514"/>
    <lineage>
        <taxon>Eukaryota</taxon>
        <taxon>Metazoa</taxon>
        <taxon>Echinodermata</taxon>
        <taxon>Eleutherozoa</taxon>
        <taxon>Asterozoa</taxon>
        <taxon>Asteroidea</taxon>
        <taxon>Valvatacea</taxon>
        <taxon>Valvatida</taxon>
        <taxon>Asterinidae</taxon>
        <taxon>Patiria</taxon>
    </lineage>
</organism>
<dbReference type="OMA" id="CNKIVAP"/>
<protein>
    <recommendedName>
        <fullName evidence="3">Fumarylacetoacetase-like C-terminal domain-containing protein</fullName>
    </recommendedName>
</protein>
<dbReference type="OrthoDB" id="411064at2759"/>
<dbReference type="GO" id="GO:0006107">
    <property type="term" value="P:oxaloacetate metabolic process"/>
    <property type="evidence" value="ECO:0007669"/>
    <property type="project" value="UniProtKB-ARBA"/>
</dbReference>
<dbReference type="InterPro" id="IPR011234">
    <property type="entry name" value="Fumarylacetoacetase-like_C"/>
</dbReference>
<evidence type="ECO:0000256" key="1">
    <source>
        <dbReference type="ARBA" id="ARBA00010211"/>
    </source>
</evidence>
<evidence type="ECO:0000313" key="4">
    <source>
        <dbReference type="EnsemblMetazoa" id="XP_038070646.1"/>
    </source>
</evidence>
<dbReference type="RefSeq" id="XP_038070646.1">
    <property type="nucleotide sequence ID" value="XM_038214718.1"/>
</dbReference>
<keyword evidence="5" id="KW-1185">Reference proteome</keyword>
<dbReference type="GeneID" id="119739696"/>
<proteinExistence type="inferred from homology"/>
<dbReference type="GO" id="GO:0050163">
    <property type="term" value="F:oxaloacetate tautomerase activity"/>
    <property type="evidence" value="ECO:0007669"/>
    <property type="project" value="UniProtKB-ARBA"/>
</dbReference>
<dbReference type="PANTHER" id="PTHR42796:SF4">
    <property type="entry name" value="FUMARYLACETOACETATE HYDROLASE DOMAIN-CONTAINING PROTEIN 2A"/>
    <property type="match status" value="1"/>
</dbReference>
<dbReference type="PANTHER" id="PTHR42796">
    <property type="entry name" value="FUMARYLACETOACETATE HYDROLASE DOMAIN-CONTAINING PROTEIN 2A-RELATED"/>
    <property type="match status" value="1"/>
</dbReference>
<dbReference type="InterPro" id="IPR051121">
    <property type="entry name" value="FAH"/>
</dbReference>
<evidence type="ECO:0000259" key="3">
    <source>
        <dbReference type="Pfam" id="PF01557"/>
    </source>
</evidence>
<comment type="similarity">
    <text evidence="1">Belongs to the FAH family.</text>
</comment>
<dbReference type="Gene3D" id="3.90.850.10">
    <property type="entry name" value="Fumarylacetoacetase-like, C-terminal domain"/>
    <property type="match status" value="1"/>
</dbReference>
<accession>A0A914B587</accession>
<reference evidence="4" key="1">
    <citation type="submission" date="2022-11" db="UniProtKB">
        <authorList>
            <consortium name="EnsemblMetazoa"/>
        </authorList>
    </citation>
    <scope>IDENTIFICATION</scope>
</reference>
<dbReference type="SUPFAM" id="SSF56529">
    <property type="entry name" value="FAH"/>
    <property type="match status" value="1"/>
</dbReference>
<dbReference type="InterPro" id="IPR036663">
    <property type="entry name" value="Fumarylacetoacetase_C_sf"/>
</dbReference>
<dbReference type="GO" id="GO:0046872">
    <property type="term" value="F:metal ion binding"/>
    <property type="evidence" value="ECO:0007669"/>
    <property type="project" value="UniProtKB-KW"/>
</dbReference>
<sequence length="334" mass="36923">MNRLIYLSFALHSVKKLKTLCLFRTTFVSGLNSIRNPRYFSASKQHNMRLVQFQCGGRMSVGAELGKGGDVVDFCAGDASIPSNMKTFVEGGQQMLDAAKQVISSGKHVLKRETVTLRAPINNCDKVLCVGMNYREHCIEQNVPIPTEPIFFSKFASTIVASGDDIIYPDVTEELDWEVELVIVIGKNGKNIQESDAMDHVIGYTVAHDVSARDWQLKKNGGQWLLGKTMDTFCPVGPAIVTKEEISDPHNLGIRCRVNGETRQNSNTNELVFNTMQLIAFISRLLTLRAGDLILTGTPSGVGVFRKPKPIFLKRGDVVECEIDEIGTISNKVV</sequence>
<feature type="domain" description="Fumarylacetoacetase-like C-terminal" evidence="3">
    <location>
        <begin position="126"/>
        <end position="334"/>
    </location>
</feature>
<dbReference type="Pfam" id="PF01557">
    <property type="entry name" value="FAA_hydrolase"/>
    <property type="match status" value="1"/>
</dbReference>
<evidence type="ECO:0000256" key="2">
    <source>
        <dbReference type="ARBA" id="ARBA00022723"/>
    </source>
</evidence>
<dbReference type="EnsemblMetazoa" id="XM_038214718.1">
    <property type="protein sequence ID" value="XP_038070646.1"/>
    <property type="gene ID" value="LOC119739696"/>
</dbReference>
<name>A0A914B587_PATMI</name>
<keyword evidence="2" id="KW-0479">Metal-binding</keyword>
<evidence type="ECO:0000313" key="5">
    <source>
        <dbReference type="Proteomes" id="UP000887568"/>
    </source>
</evidence>
<dbReference type="Proteomes" id="UP000887568">
    <property type="component" value="Unplaced"/>
</dbReference>
<dbReference type="FunFam" id="3.90.850.10:FF:000002">
    <property type="entry name" value="2-hydroxyhepta-2,4-diene-1,7-dioate isomerase"/>
    <property type="match status" value="1"/>
</dbReference>
<dbReference type="AlphaFoldDB" id="A0A914B587"/>